<dbReference type="Pfam" id="PF03466">
    <property type="entry name" value="LysR_substrate"/>
    <property type="match status" value="1"/>
</dbReference>
<dbReference type="HOGENOM" id="CLU_039613_20_1_5"/>
<dbReference type="PRINTS" id="PR00039">
    <property type="entry name" value="HTHLYSR"/>
</dbReference>
<dbReference type="InterPro" id="IPR036388">
    <property type="entry name" value="WH-like_DNA-bd_sf"/>
</dbReference>
<sequence>MELRHLRYFIAVAEEGNFLTAAQRRLNICQPSLSRQIRDLELEVGVELFERQARGVVLTPAGRVFLDHARLALPQVEAASEGARQTARPKRPVLTMGFLVGLEVTWLPHLLRMIREEAPETEITLSAQSSPDLALALMRGKLDVAFLRPEQKSLGVAAEGTQA</sequence>
<dbReference type="PANTHER" id="PTHR30346:SF0">
    <property type="entry name" value="HCA OPERON TRANSCRIPTIONAL ACTIVATOR HCAR"/>
    <property type="match status" value="1"/>
</dbReference>
<proteinExistence type="inferred from homology"/>
<accession>A0A068THM6</accession>
<dbReference type="KEGG" id="ngl:RG1141_PA10850"/>
<feature type="domain" description="HTH lysR-type" evidence="8">
    <location>
        <begin position="1"/>
        <end position="59"/>
    </location>
</feature>
<evidence type="ECO:0000256" key="6">
    <source>
        <dbReference type="ARBA" id="ARBA00067332"/>
    </source>
</evidence>
<dbReference type="eggNOG" id="COG0583">
    <property type="taxonomic scope" value="Bacteria"/>
</dbReference>
<dbReference type="PROSITE" id="PS50931">
    <property type="entry name" value="HTH_LYSR"/>
    <property type="match status" value="1"/>
</dbReference>
<keyword evidence="9" id="KW-0614">Plasmid</keyword>
<dbReference type="Pfam" id="PF00126">
    <property type="entry name" value="HTH_1"/>
    <property type="match status" value="1"/>
</dbReference>
<evidence type="ECO:0000313" key="9">
    <source>
        <dbReference type="EMBL" id="CDN57917.1"/>
    </source>
</evidence>
<evidence type="ECO:0000256" key="2">
    <source>
        <dbReference type="ARBA" id="ARBA00023015"/>
    </source>
</evidence>
<comment type="function">
    <text evidence="5">Transcriptional regulator of the ttuABCDE tartrate utilization operon.</text>
</comment>
<evidence type="ECO:0000256" key="3">
    <source>
        <dbReference type="ARBA" id="ARBA00023125"/>
    </source>
</evidence>
<keyword evidence="4" id="KW-0804">Transcription</keyword>
<dbReference type="FunFam" id="1.10.10.10:FF:000001">
    <property type="entry name" value="LysR family transcriptional regulator"/>
    <property type="match status" value="1"/>
</dbReference>
<evidence type="ECO:0000256" key="5">
    <source>
        <dbReference type="ARBA" id="ARBA00054626"/>
    </source>
</evidence>
<dbReference type="GO" id="GO:0003677">
    <property type="term" value="F:DNA binding"/>
    <property type="evidence" value="ECO:0007669"/>
    <property type="project" value="UniProtKB-KW"/>
</dbReference>
<dbReference type="InterPro" id="IPR000847">
    <property type="entry name" value="LysR_HTH_N"/>
</dbReference>
<dbReference type="InterPro" id="IPR005119">
    <property type="entry name" value="LysR_subst-bd"/>
</dbReference>
<dbReference type="PANTHER" id="PTHR30346">
    <property type="entry name" value="TRANSCRIPTIONAL DUAL REGULATOR HCAR-RELATED"/>
    <property type="match status" value="1"/>
</dbReference>
<evidence type="ECO:0000259" key="8">
    <source>
        <dbReference type="PROSITE" id="PS50931"/>
    </source>
</evidence>
<dbReference type="AlphaFoldDB" id="A0A068THM6"/>
<evidence type="ECO:0000256" key="7">
    <source>
        <dbReference type="ARBA" id="ARBA00083243"/>
    </source>
</evidence>
<evidence type="ECO:0000256" key="4">
    <source>
        <dbReference type="ARBA" id="ARBA00023163"/>
    </source>
</evidence>
<comment type="similarity">
    <text evidence="1">Belongs to the LysR transcriptional regulatory family.</text>
</comment>
<keyword evidence="2" id="KW-0805">Transcription regulation</keyword>
<dbReference type="GO" id="GO:0003700">
    <property type="term" value="F:DNA-binding transcription factor activity"/>
    <property type="evidence" value="ECO:0007669"/>
    <property type="project" value="InterPro"/>
</dbReference>
<keyword evidence="3" id="KW-0238">DNA-binding</keyword>
<reference evidence="10" key="1">
    <citation type="journal article" date="2014" name="BMC Genomics">
        <title>Genome sequencing of two Neorhizobium galegae strains reveals a noeT gene responsible for the unusual acetylation of the nodulation factors.</title>
        <authorList>
            <person name="Osterman J."/>
            <person name="Marsh J."/>
            <person name="Laine P.K."/>
            <person name="Zeng Z."/>
            <person name="Alatalo E."/>
            <person name="Sullivan J.T."/>
            <person name="Young J.P."/>
            <person name="Thomas-Oates J."/>
            <person name="Paulin L."/>
            <person name="Lindstrom K."/>
        </authorList>
    </citation>
    <scope>NUCLEOTIDE SEQUENCE [LARGE SCALE GENOMIC DNA]</scope>
    <source>
        <strain evidence="10">HAMBI 1141</strain>
        <plasmid evidence="10">II</plasmid>
    </source>
</reference>
<dbReference type="Gene3D" id="1.10.10.10">
    <property type="entry name" value="Winged helix-like DNA-binding domain superfamily/Winged helix DNA-binding domain"/>
    <property type="match status" value="1"/>
</dbReference>
<dbReference type="Gene3D" id="3.40.190.10">
    <property type="entry name" value="Periplasmic binding protein-like II"/>
    <property type="match status" value="1"/>
</dbReference>
<gene>
    <name evidence="9" type="ORF">RG1141_PA10850</name>
</gene>
<geneLocation type="plasmid" evidence="10">
    <name>II</name>
</geneLocation>
<evidence type="ECO:0000256" key="1">
    <source>
        <dbReference type="ARBA" id="ARBA00009437"/>
    </source>
</evidence>
<protein>
    <recommendedName>
        <fullName evidence="6">HTH-type transcriptional regulator TtuA</fullName>
    </recommendedName>
    <alternativeName>
        <fullName evidence="7">Tartrate utilization transcriptional regulator</fullName>
    </alternativeName>
</protein>
<organism evidence="9 10">
    <name type="scientific">Neorhizobium galegae bv. officinalis bv. officinalis str. HAMBI 1141</name>
    <dbReference type="NCBI Taxonomy" id="1028801"/>
    <lineage>
        <taxon>Bacteria</taxon>
        <taxon>Pseudomonadati</taxon>
        <taxon>Pseudomonadota</taxon>
        <taxon>Alphaproteobacteria</taxon>
        <taxon>Hyphomicrobiales</taxon>
        <taxon>Rhizobiaceae</taxon>
        <taxon>Rhizobium/Agrobacterium group</taxon>
        <taxon>Neorhizobium</taxon>
    </lineage>
</organism>
<dbReference type="SUPFAM" id="SSF46785">
    <property type="entry name" value="Winged helix' DNA-binding domain"/>
    <property type="match status" value="1"/>
</dbReference>
<dbReference type="EMBL" id="HG938356">
    <property type="protein sequence ID" value="CDN57917.1"/>
    <property type="molecule type" value="Genomic_DNA"/>
</dbReference>
<name>A0A068THM6_NEOGA</name>
<dbReference type="InterPro" id="IPR036390">
    <property type="entry name" value="WH_DNA-bd_sf"/>
</dbReference>
<evidence type="ECO:0000313" key="10">
    <source>
        <dbReference type="Proteomes" id="UP000028186"/>
    </source>
</evidence>
<dbReference type="Proteomes" id="UP000028186">
    <property type="component" value="Plasmid pHAMBI1141a"/>
</dbReference>
<dbReference type="GO" id="GO:0032993">
    <property type="term" value="C:protein-DNA complex"/>
    <property type="evidence" value="ECO:0007669"/>
    <property type="project" value="TreeGrafter"/>
</dbReference>
<dbReference type="SUPFAM" id="SSF53850">
    <property type="entry name" value="Periplasmic binding protein-like II"/>
    <property type="match status" value="1"/>
</dbReference>